<sequence length="312" mass="34765">MVLPLVIIGGIGGGGDIGLALVLKDYLNLIPASVLSFLNCPSKKLPVPGKKAYKGLWIPSVEHPRLFEAKLNVMEPNLSVFAICTREHWNVVKRGLDYFMKLFDPKITLHTDLGGDAIVLGYESNFGSYKTDALGRAALHYLSTEYGVRVYLAVGNVGAEAWKLHELVAILKYLKEEGVFVGSILPSKESLVKAKLLASLGCSGMLPLYLNAVEGKKVVEERLCYLKPPIKIKPWYKYSLIFDLKELCELSPLCMKARREWIGGLKGWKSLEPPAKLKELLKYYEDMGETDIENEILKIIESEALSTSIFED</sequence>
<dbReference type="KEGG" id="ipc:IPA_02805"/>
<dbReference type="InterPro" id="IPR010581">
    <property type="entry name" value="DUF1152"/>
</dbReference>
<proteinExistence type="predicted"/>
<name>A0A977KAU4_9CREN</name>
<keyword evidence="2" id="KW-1185">Reference proteome</keyword>
<organism evidence="1 2">
    <name type="scientific">Ignicoccus pacificus DSM 13166</name>
    <dbReference type="NCBI Taxonomy" id="940294"/>
    <lineage>
        <taxon>Archaea</taxon>
        <taxon>Thermoproteota</taxon>
        <taxon>Thermoprotei</taxon>
        <taxon>Desulfurococcales</taxon>
        <taxon>Desulfurococcaceae</taxon>
        <taxon>Ignicoccus</taxon>
    </lineage>
</organism>
<evidence type="ECO:0000313" key="2">
    <source>
        <dbReference type="Proteomes" id="UP001063698"/>
    </source>
</evidence>
<dbReference type="AlphaFoldDB" id="A0A977KAU4"/>
<dbReference type="Pfam" id="PF06626">
    <property type="entry name" value="DUF1152"/>
    <property type="match status" value="1"/>
</dbReference>
<protein>
    <recommendedName>
        <fullName evidence="3">DUF1152 domain-containing protein</fullName>
    </recommendedName>
</protein>
<gene>
    <name evidence="1" type="ORF">IPA_02805</name>
</gene>
<evidence type="ECO:0008006" key="3">
    <source>
        <dbReference type="Google" id="ProtNLM"/>
    </source>
</evidence>
<evidence type="ECO:0000313" key="1">
    <source>
        <dbReference type="EMBL" id="UXD22238.1"/>
    </source>
</evidence>
<dbReference type="Proteomes" id="UP001063698">
    <property type="component" value="Chromosome"/>
</dbReference>
<accession>A0A977KAU4</accession>
<reference evidence="1" key="1">
    <citation type="submission" date="2013-11" db="EMBL/GenBank/DDBJ databases">
        <title>Comparative genomics of Ignicoccus.</title>
        <authorList>
            <person name="Podar M."/>
        </authorList>
    </citation>
    <scope>NUCLEOTIDE SEQUENCE</scope>
    <source>
        <strain evidence="1">DSM 13166</strain>
    </source>
</reference>
<dbReference type="EMBL" id="CP006868">
    <property type="protein sequence ID" value="UXD22238.1"/>
    <property type="molecule type" value="Genomic_DNA"/>
</dbReference>